<feature type="transmembrane region" description="Helical" evidence="1">
    <location>
        <begin position="111"/>
        <end position="130"/>
    </location>
</feature>
<proteinExistence type="predicted"/>
<organism evidence="2 3">
    <name type="scientific">Methylocella silvestris</name>
    <dbReference type="NCBI Taxonomy" id="199596"/>
    <lineage>
        <taxon>Bacteria</taxon>
        <taxon>Pseudomonadati</taxon>
        <taxon>Pseudomonadota</taxon>
        <taxon>Alphaproteobacteria</taxon>
        <taxon>Hyphomicrobiales</taxon>
        <taxon>Beijerinckiaceae</taxon>
        <taxon>Methylocella</taxon>
    </lineage>
</organism>
<keyword evidence="1" id="KW-0812">Transmembrane</keyword>
<evidence type="ECO:0000313" key="2">
    <source>
        <dbReference type="EMBL" id="PNG24724.1"/>
    </source>
</evidence>
<accession>A0A2J7TD64</accession>
<dbReference type="RefSeq" id="WP_102844948.1">
    <property type="nucleotide sequence ID" value="NZ_PDZR01000025.1"/>
</dbReference>
<keyword evidence="1" id="KW-0472">Membrane</keyword>
<evidence type="ECO:0000313" key="3">
    <source>
        <dbReference type="Proteomes" id="UP000236286"/>
    </source>
</evidence>
<feature type="transmembrane region" description="Helical" evidence="1">
    <location>
        <begin position="83"/>
        <end position="105"/>
    </location>
</feature>
<dbReference type="OrthoDB" id="8085538at2"/>
<gene>
    <name evidence="2" type="ORF">CR492_17115</name>
</gene>
<name>A0A2J7TD64_METSI</name>
<feature type="transmembrane region" description="Helical" evidence="1">
    <location>
        <begin position="46"/>
        <end position="71"/>
    </location>
</feature>
<reference evidence="2 3" key="1">
    <citation type="submission" date="2017-10" db="EMBL/GenBank/DDBJ databases">
        <title>Genome announcement of Methylocella silvestris TVC from permafrost.</title>
        <authorList>
            <person name="Wang J."/>
            <person name="Geng K."/>
            <person name="Ul-Haque F."/>
            <person name="Crombie A.T."/>
            <person name="Street L.E."/>
            <person name="Wookey P.A."/>
            <person name="Murrell J.C."/>
            <person name="Pratscher J."/>
        </authorList>
    </citation>
    <scope>NUCLEOTIDE SEQUENCE [LARGE SCALE GENOMIC DNA]</scope>
    <source>
        <strain evidence="2 3">TVC</strain>
    </source>
</reference>
<sequence>MTLTATASTHPNRFLNVTAITESATALCLLFQPEIAFRLLLGLDSVAIEVVFLGRAFGSALLAIGAACWLARADGPNPSRTGLLVGVFIYDAIVAMLLAYAGVALRLTGPLLWPAAAAHAALALWGLACFNPREEQSTSK</sequence>
<dbReference type="EMBL" id="PDZR01000025">
    <property type="protein sequence ID" value="PNG24724.1"/>
    <property type="molecule type" value="Genomic_DNA"/>
</dbReference>
<protein>
    <submittedName>
        <fullName evidence="2">Uncharacterized protein</fullName>
    </submittedName>
</protein>
<keyword evidence="1" id="KW-1133">Transmembrane helix</keyword>
<dbReference type="Proteomes" id="UP000236286">
    <property type="component" value="Unassembled WGS sequence"/>
</dbReference>
<comment type="caution">
    <text evidence="2">The sequence shown here is derived from an EMBL/GenBank/DDBJ whole genome shotgun (WGS) entry which is preliminary data.</text>
</comment>
<dbReference type="AlphaFoldDB" id="A0A2J7TD64"/>
<evidence type="ECO:0000256" key="1">
    <source>
        <dbReference type="SAM" id="Phobius"/>
    </source>
</evidence>